<dbReference type="PRINTS" id="PR00114">
    <property type="entry name" value="STPHPHTASE"/>
</dbReference>
<dbReference type="AlphaFoldDB" id="A0A0F7SFV5"/>
<organism evidence="18">
    <name type="scientific">Phaffia rhodozyma</name>
    <name type="common">Yeast</name>
    <name type="synonym">Xanthophyllomyces dendrorhous</name>
    <dbReference type="NCBI Taxonomy" id="264483"/>
    <lineage>
        <taxon>Eukaryota</taxon>
        <taxon>Fungi</taxon>
        <taxon>Dikarya</taxon>
        <taxon>Basidiomycota</taxon>
        <taxon>Agaricomycotina</taxon>
        <taxon>Tremellomycetes</taxon>
        <taxon>Cystofilobasidiales</taxon>
        <taxon>Mrakiaceae</taxon>
        <taxon>Phaffia</taxon>
    </lineage>
</organism>
<comment type="catalytic activity">
    <reaction evidence="12">
        <text>O-phospho-L-threonyl-[protein] + H2O = L-threonyl-[protein] + phosphate</text>
        <dbReference type="Rhea" id="RHEA:47004"/>
        <dbReference type="Rhea" id="RHEA-COMP:11060"/>
        <dbReference type="Rhea" id="RHEA-COMP:11605"/>
        <dbReference type="ChEBI" id="CHEBI:15377"/>
        <dbReference type="ChEBI" id="CHEBI:30013"/>
        <dbReference type="ChEBI" id="CHEBI:43474"/>
        <dbReference type="ChEBI" id="CHEBI:61977"/>
        <dbReference type="EC" id="3.1.3.16"/>
    </reaction>
    <physiologicalReaction direction="left-to-right" evidence="12">
        <dbReference type="Rhea" id="RHEA:47005"/>
    </physiologicalReaction>
</comment>
<dbReference type="Gene3D" id="1.25.40.10">
    <property type="entry name" value="Tetratricopeptide repeat domain"/>
    <property type="match status" value="1"/>
</dbReference>
<feature type="domain" description="Serine/threonine specific protein phosphatases" evidence="17">
    <location>
        <begin position="357"/>
        <end position="362"/>
    </location>
</feature>
<evidence type="ECO:0000256" key="11">
    <source>
        <dbReference type="ARBA" id="ARBA00047986"/>
    </source>
</evidence>
<evidence type="ECO:0000313" key="18">
    <source>
        <dbReference type="EMBL" id="CDZ97195.1"/>
    </source>
</evidence>
<evidence type="ECO:0000256" key="1">
    <source>
        <dbReference type="ARBA" id="ARBA00001936"/>
    </source>
</evidence>
<dbReference type="InterPro" id="IPR006186">
    <property type="entry name" value="Ser/Thr-sp_prot-phosphatase"/>
</dbReference>
<dbReference type="GO" id="GO:0046872">
    <property type="term" value="F:metal ion binding"/>
    <property type="evidence" value="ECO:0007669"/>
    <property type="project" value="UniProtKB-KW"/>
</dbReference>
<comment type="cofactor">
    <cofactor evidence="1">
        <name>Mn(2+)</name>
        <dbReference type="ChEBI" id="CHEBI:29035"/>
    </cofactor>
</comment>
<evidence type="ECO:0000256" key="13">
    <source>
        <dbReference type="ARBA" id="ARBA00059747"/>
    </source>
</evidence>
<evidence type="ECO:0000256" key="2">
    <source>
        <dbReference type="ARBA" id="ARBA00001946"/>
    </source>
</evidence>
<dbReference type="PROSITE" id="PS00125">
    <property type="entry name" value="SER_THR_PHOSPHATASE"/>
    <property type="match status" value="1"/>
</dbReference>
<evidence type="ECO:0000256" key="16">
    <source>
        <dbReference type="SAM" id="MobiDB-lite"/>
    </source>
</evidence>
<evidence type="ECO:0000256" key="15">
    <source>
        <dbReference type="RuleBase" id="RU004273"/>
    </source>
</evidence>
<dbReference type="SMART" id="SM00028">
    <property type="entry name" value="TPR"/>
    <property type="match status" value="3"/>
</dbReference>
<keyword evidence="9" id="KW-0464">Manganese</keyword>
<evidence type="ECO:0000256" key="6">
    <source>
        <dbReference type="ARBA" id="ARBA00022737"/>
    </source>
</evidence>
<evidence type="ECO:0000256" key="8">
    <source>
        <dbReference type="ARBA" id="ARBA00022803"/>
    </source>
</evidence>
<dbReference type="GO" id="GO:0005634">
    <property type="term" value="C:nucleus"/>
    <property type="evidence" value="ECO:0007669"/>
    <property type="project" value="UniProtKB-SubCell"/>
</dbReference>
<dbReference type="FunFam" id="3.60.21.10:FF:000039">
    <property type="entry name" value="Serine/threonine-protein phosphatase"/>
    <property type="match status" value="1"/>
</dbReference>
<dbReference type="InterPro" id="IPR004843">
    <property type="entry name" value="Calcineurin-like_PHP"/>
</dbReference>
<dbReference type="Pfam" id="PF08321">
    <property type="entry name" value="PPP5"/>
    <property type="match status" value="1"/>
</dbReference>
<protein>
    <recommendedName>
        <fullName evidence="15">Serine/threonine-protein phosphatase</fullName>
        <ecNumber evidence="15">3.1.3.16</ecNumber>
    </recommendedName>
</protein>
<dbReference type="InterPro" id="IPR011990">
    <property type="entry name" value="TPR-like_helical_dom_sf"/>
</dbReference>
<evidence type="ECO:0000256" key="10">
    <source>
        <dbReference type="ARBA" id="ARBA00023242"/>
    </source>
</evidence>
<sequence>MQPSSDTDSSSVCLDNSSAPTSFESAWVMPPMSDDITPFNSPRIMANLSLNGDDKEVDDFKLVTDEDRAEALRIKGEANKAFAAKDFKKAIQLYGDAITLNPKDPIFWSNRAFAKMKLEEFGGAVSDATKAIEIDPKAVKAYYRRALSQLAVLHPKPAVADLKEVLKLEPSNIEARKQLEATQKLMHRIAFEKAISAGDTESASHRSRRMINDGSCPMDAKYTGPLPQPPSESEGENGRWKPTKEFVEGMIEWFREGKGHLPKRLVWEIVLGCEEVLRKEKTLVEIDIEEDCTVDVIGDTHGQFYDLLHLFTLTGPPSPNHILLFNGDFVDRGSWSVEVALTLFAYKWLYPNRIYLNRGNHETADMNKVYGFEGEVKHKHGEPTYKLFSDVFTALPLATLLSPTRSPRTLSSLSLSRDPPKAFLSPEGRKRFFVVHGGLFSKDGVTLDDIRKIDRFGRQPGQEGLMMELLWTDPQEAEGRGPSKRGVGVGFGPDVTKTWCEANGVTAVFRSHEVRQAGYSVEHDGLCVTVFSAPNYCDSTGNKGAFIRVDAEGEVKYTSFNSVSHPPMRPMAYSQGFNGLM</sequence>
<evidence type="ECO:0000256" key="4">
    <source>
        <dbReference type="ARBA" id="ARBA00008786"/>
    </source>
</evidence>
<evidence type="ECO:0000256" key="3">
    <source>
        <dbReference type="ARBA" id="ARBA00004123"/>
    </source>
</evidence>
<dbReference type="Pfam" id="PF00149">
    <property type="entry name" value="Metallophos"/>
    <property type="match status" value="1"/>
</dbReference>
<dbReference type="InterPro" id="IPR051134">
    <property type="entry name" value="PPP_phosphatase"/>
</dbReference>
<comment type="similarity">
    <text evidence="4">Belongs to the PPP phosphatase family. PP-5 (PP-T) subfamily.</text>
</comment>
<keyword evidence="8" id="KW-0802">TPR repeat</keyword>
<evidence type="ECO:0000256" key="9">
    <source>
        <dbReference type="ARBA" id="ARBA00023211"/>
    </source>
</evidence>
<feature type="region of interest" description="Disordered" evidence="16">
    <location>
        <begin position="212"/>
        <end position="240"/>
    </location>
</feature>
<dbReference type="InterPro" id="IPR019734">
    <property type="entry name" value="TPR_rpt"/>
</dbReference>
<dbReference type="EC" id="3.1.3.16" evidence="15"/>
<comment type="catalytic activity">
    <reaction evidence="11">
        <text>O-phospho-L-seryl-[protein] + H2O = L-seryl-[protein] + phosphate</text>
        <dbReference type="Rhea" id="RHEA:20629"/>
        <dbReference type="Rhea" id="RHEA-COMP:9863"/>
        <dbReference type="Rhea" id="RHEA-COMP:11604"/>
        <dbReference type="ChEBI" id="CHEBI:15377"/>
        <dbReference type="ChEBI" id="CHEBI:29999"/>
        <dbReference type="ChEBI" id="CHEBI:43474"/>
        <dbReference type="ChEBI" id="CHEBI:83421"/>
        <dbReference type="EC" id="3.1.3.16"/>
    </reaction>
    <physiologicalReaction direction="left-to-right" evidence="11">
        <dbReference type="Rhea" id="RHEA:20630"/>
    </physiologicalReaction>
</comment>
<dbReference type="GO" id="GO:0004722">
    <property type="term" value="F:protein serine/threonine phosphatase activity"/>
    <property type="evidence" value="ECO:0007669"/>
    <property type="project" value="UniProtKB-EC"/>
</dbReference>
<evidence type="ECO:0000256" key="7">
    <source>
        <dbReference type="ARBA" id="ARBA00022801"/>
    </source>
</evidence>
<dbReference type="InterPro" id="IPR029052">
    <property type="entry name" value="Metallo-depent_PP-like"/>
</dbReference>
<evidence type="ECO:0000259" key="17">
    <source>
        <dbReference type="PROSITE" id="PS00125"/>
    </source>
</evidence>
<dbReference type="PANTHER" id="PTHR45668:SF5">
    <property type="entry name" value="SERINE_THREONINE-PROTEIN PHOSPHATASE 5"/>
    <property type="match status" value="1"/>
</dbReference>
<dbReference type="SUPFAM" id="SSF48452">
    <property type="entry name" value="TPR-like"/>
    <property type="match status" value="1"/>
</dbReference>
<evidence type="ECO:0000256" key="14">
    <source>
        <dbReference type="PIRSR" id="PIRSR033096-1"/>
    </source>
</evidence>
<reference evidence="18" key="1">
    <citation type="submission" date="2014-08" db="EMBL/GenBank/DDBJ databases">
        <authorList>
            <person name="Sharma Rahul"/>
            <person name="Thines Marco"/>
        </authorList>
    </citation>
    <scope>NUCLEOTIDE SEQUENCE</scope>
</reference>
<dbReference type="Gene3D" id="3.60.21.10">
    <property type="match status" value="1"/>
</dbReference>
<keyword evidence="5" id="KW-0479">Metal-binding</keyword>
<evidence type="ECO:0000256" key="12">
    <source>
        <dbReference type="ARBA" id="ARBA00048832"/>
    </source>
</evidence>
<dbReference type="PIRSF" id="PIRSF033096">
    <property type="entry name" value="PPPtase_5"/>
    <property type="match status" value="1"/>
</dbReference>
<dbReference type="EMBL" id="LN483167">
    <property type="protein sequence ID" value="CDZ97195.1"/>
    <property type="molecule type" value="Genomic_DNA"/>
</dbReference>
<evidence type="ECO:0000256" key="5">
    <source>
        <dbReference type="ARBA" id="ARBA00022723"/>
    </source>
</evidence>
<dbReference type="InterPro" id="IPR041753">
    <property type="entry name" value="PP5_C"/>
</dbReference>
<proteinExistence type="inferred from homology"/>
<dbReference type="InterPro" id="IPR013235">
    <property type="entry name" value="PPP_dom"/>
</dbReference>
<dbReference type="SMART" id="SM00156">
    <property type="entry name" value="PP2Ac"/>
    <property type="match status" value="1"/>
</dbReference>
<comment type="function">
    <text evidence="13">Protein phosphatase that specifically binds to and dephosphorylates the molecular chaperone Hsp90. Dephosphorylation positively regulates the Hsp90 chaperone machinery.</text>
</comment>
<name>A0A0F7SFV5_PHARH</name>
<comment type="subcellular location">
    <subcellularLocation>
        <location evidence="3">Nucleus</location>
    </subcellularLocation>
</comment>
<dbReference type="PANTHER" id="PTHR45668">
    <property type="entry name" value="SERINE/THREONINE-PROTEIN PHOSPHATASE 5-RELATED"/>
    <property type="match status" value="1"/>
</dbReference>
<keyword evidence="10" id="KW-0539">Nucleus</keyword>
<keyword evidence="6" id="KW-0677">Repeat</keyword>
<accession>A0A0F7SFV5</accession>
<dbReference type="SUPFAM" id="SSF56300">
    <property type="entry name" value="Metallo-dependent phosphatases"/>
    <property type="match status" value="1"/>
</dbReference>
<keyword evidence="7 15" id="KW-0378">Hydrolase</keyword>
<feature type="active site" description="Proton donor/acceptor" evidence="14">
    <location>
        <position position="361"/>
    </location>
</feature>
<comment type="cofactor">
    <cofactor evidence="2">
        <name>Mg(2+)</name>
        <dbReference type="ChEBI" id="CHEBI:18420"/>
    </cofactor>
</comment>
<dbReference type="CDD" id="cd07417">
    <property type="entry name" value="MPP_PP5_C"/>
    <property type="match status" value="1"/>
</dbReference>